<evidence type="ECO:0008006" key="3">
    <source>
        <dbReference type="Google" id="ProtNLM"/>
    </source>
</evidence>
<dbReference type="Proteomes" id="UP000234473">
    <property type="component" value="Unassembled WGS sequence"/>
</dbReference>
<proteinExistence type="predicted"/>
<organism evidence="1 2">
    <name type="scientific">Klebsiella variicola</name>
    <dbReference type="NCBI Taxonomy" id="244366"/>
    <lineage>
        <taxon>Bacteria</taxon>
        <taxon>Pseudomonadati</taxon>
        <taxon>Pseudomonadota</taxon>
        <taxon>Gammaproteobacteria</taxon>
        <taxon>Enterobacterales</taxon>
        <taxon>Enterobacteriaceae</taxon>
        <taxon>Klebsiella/Raoultella group</taxon>
        <taxon>Klebsiella</taxon>
        <taxon>Klebsiella pneumoniae complex</taxon>
    </lineage>
</organism>
<evidence type="ECO:0000313" key="2">
    <source>
        <dbReference type="Proteomes" id="UP000234473"/>
    </source>
</evidence>
<feature type="non-terminal residue" evidence="1">
    <location>
        <position position="1"/>
    </location>
</feature>
<dbReference type="Gene3D" id="3.40.50.2300">
    <property type="match status" value="1"/>
</dbReference>
<comment type="caution">
    <text evidence="1">The sequence shown here is derived from an EMBL/GenBank/DDBJ whole genome shotgun (WGS) entry which is preliminary data.</text>
</comment>
<dbReference type="AlphaFoldDB" id="A0A2N5A281"/>
<sequence length="145" mass="16460">ADDNIQKQRVLRTCLEDNFVSSDITQTFSFTTTIKALTSSVKFDIILLDMTMPNYDSKEPMNNDGKMRTLAGQDVITKMAYRGITTPTIIVTQFEVFGRHSSLKPISEIAQELIANYPSIVKGYVLFDLQSELWKTDLIKKITEL</sequence>
<accession>A0A2N5A281</accession>
<protein>
    <recommendedName>
        <fullName evidence="3">Response regulator</fullName>
    </recommendedName>
</protein>
<dbReference type="InterPro" id="IPR011006">
    <property type="entry name" value="CheY-like_superfamily"/>
</dbReference>
<reference evidence="1 2" key="1">
    <citation type="submission" date="2017-11" db="EMBL/GenBank/DDBJ databases">
        <authorList>
            <person name="Han C.G."/>
        </authorList>
    </citation>
    <scope>NUCLEOTIDE SEQUENCE [LARGE SCALE GENOMIC DNA]</scope>
    <source>
        <strain evidence="1 2">A5</strain>
    </source>
</reference>
<dbReference type="EMBL" id="PICB01003572">
    <property type="protein sequence ID" value="PLP33350.1"/>
    <property type="molecule type" value="Genomic_DNA"/>
</dbReference>
<evidence type="ECO:0000313" key="1">
    <source>
        <dbReference type="EMBL" id="PLP33350.1"/>
    </source>
</evidence>
<dbReference type="SUPFAM" id="SSF52172">
    <property type="entry name" value="CheY-like"/>
    <property type="match status" value="1"/>
</dbReference>
<gene>
    <name evidence="1" type="ORF">CWM98_39345</name>
</gene>
<name>A0A2N5A281_KLEVA</name>
<reference evidence="1 2" key="2">
    <citation type="submission" date="2018-01" db="EMBL/GenBank/DDBJ databases">
        <title>Genomic study of Klebsiella pneumoniae.</title>
        <authorList>
            <person name="Yang Y."/>
            <person name="Bicalho R."/>
        </authorList>
    </citation>
    <scope>NUCLEOTIDE SEQUENCE [LARGE SCALE GENOMIC DNA]</scope>
    <source>
        <strain evidence="1 2">A5</strain>
    </source>
</reference>